<dbReference type="Gene3D" id="3.30.430.20">
    <property type="entry name" value="Gnk2 domain, C-X8-C-X2-C motif"/>
    <property type="match status" value="2"/>
</dbReference>
<dbReference type="CDD" id="cd23509">
    <property type="entry name" value="Gnk2-like"/>
    <property type="match status" value="2"/>
</dbReference>
<gene>
    <name evidence="6" type="ORF">EZV62_026261</name>
</gene>
<dbReference type="PROSITE" id="PS51473">
    <property type="entry name" value="GNK2"/>
    <property type="match status" value="2"/>
</dbReference>
<dbReference type="InterPro" id="IPR002902">
    <property type="entry name" value="GNK2"/>
</dbReference>
<feature type="chain" id="PRO_5023070888" description="Gnk2-homologous domain-containing protein" evidence="4">
    <location>
        <begin position="27"/>
        <end position="369"/>
    </location>
</feature>
<dbReference type="EMBL" id="VAHF01000013">
    <property type="protein sequence ID" value="TXG46967.1"/>
    <property type="molecule type" value="Genomic_DNA"/>
</dbReference>
<dbReference type="Pfam" id="PF01657">
    <property type="entry name" value="Stress-antifung"/>
    <property type="match status" value="2"/>
</dbReference>
<dbReference type="FunFam" id="3.30.430.20:FF:000003">
    <property type="entry name" value="Cysteine-rich RLK (RECEPTOR-like protein kinase) 10"/>
    <property type="match status" value="1"/>
</dbReference>
<keyword evidence="3" id="KW-1133">Transmembrane helix</keyword>
<dbReference type="OrthoDB" id="688481at2759"/>
<organism evidence="6 7">
    <name type="scientific">Acer yangbiense</name>
    <dbReference type="NCBI Taxonomy" id="1000413"/>
    <lineage>
        <taxon>Eukaryota</taxon>
        <taxon>Viridiplantae</taxon>
        <taxon>Streptophyta</taxon>
        <taxon>Embryophyta</taxon>
        <taxon>Tracheophyta</taxon>
        <taxon>Spermatophyta</taxon>
        <taxon>Magnoliopsida</taxon>
        <taxon>eudicotyledons</taxon>
        <taxon>Gunneridae</taxon>
        <taxon>Pentapetalae</taxon>
        <taxon>rosids</taxon>
        <taxon>malvids</taxon>
        <taxon>Sapindales</taxon>
        <taxon>Sapindaceae</taxon>
        <taxon>Hippocastanoideae</taxon>
        <taxon>Acereae</taxon>
        <taxon>Acer</taxon>
    </lineage>
</organism>
<dbReference type="PANTHER" id="PTHR32099:SF42">
    <property type="entry name" value="CYSTEINE-RICH RECEPTOR-LIKE PROTEIN KINASE 9-RELATED"/>
    <property type="match status" value="1"/>
</dbReference>
<keyword evidence="2" id="KW-0677">Repeat</keyword>
<name>A0A5C7GR88_9ROSI</name>
<keyword evidence="3" id="KW-0472">Membrane</keyword>
<dbReference type="AlphaFoldDB" id="A0A5C7GR88"/>
<dbReference type="Proteomes" id="UP000323000">
    <property type="component" value="Chromosome 13"/>
</dbReference>
<evidence type="ECO:0000313" key="7">
    <source>
        <dbReference type="Proteomes" id="UP000323000"/>
    </source>
</evidence>
<feature type="transmembrane region" description="Helical" evidence="3">
    <location>
        <begin position="261"/>
        <end position="283"/>
    </location>
</feature>
<keyword evidence="1 4" id="KW-0732">Signal</keyword>
<feature type="domain" description="Gnk2-homologous" evidence="5">
    <location>
        <begin position="28"/>
        <end position="133"/>
    </location>
</feature>
<evidence type="ECO:0000256" key="1">
    <source>
        <dbReference type="ARBA" id="ARBA00022729"/>
    </source>
</evidence>
<keyword evidence="3" id="KW-0812">Transmembrane</keyword>
<protein>
    <recommendedName>
        <fullName evidence="5">Gnk2-homologous domain-containing protein</fullName>
    </recommendedName>
</protein>
<reference evidence="7" key="1">
    <citation type="journal article" date="2019" name="Gigascience">
        <title>De novo genome assembly of the endangered Acer yangbiense, a plant species with extremely small populations endemic to Yunnan Province, China.</title>
        <authorList>
            <person name="Yang J."/>
            <person name="Wariss H.M."/>
            <person name="Tao L."/>
            <person name="Zhang R."/>
            <person name="Yun Q."/>
            <person name="Hollingsworth P."/>
            <person name="Dao Z."/>
            <person name="Luo G."/>
            <person name="Guo H."/>
            <person name="Ma Y."/>
            <person name="Sun W."/>
        </authorList>
    </citation>
    <scope>NUCLEOTIDE SEQUENCE [LARGE SCALE GENOMIC DNA]</scope>
    <source>
        <strain evidence="7">cv. Malutang</strain>
    </source>
</reference>
<feature type="signal peptide" evidence="4">
    <location>
        <begin position="1"/>
        <end position="26"/>
    </location>
</feature>
<evidence type="ECO:0000313" key="6">
    <source>
        <dbReference type="EMBL" id="TXG46967.1"/>
    </source>
</evidence>
<evidence type="ECO:0000256" key="4">
    <source>
        <dbReference type="SAM" id="SignalP"/>
    </source>
</evidence>
<proteinExistence type="predicted"/>
<feature type="domain" description="Gnk2-homologous" evidence="5">
    <location>
        <begin position="139"/>
        <end position="242"/>
    </location>
</feature>
<accession>A0A5C7GR88</accession>
<sequence length="369" mass="41733">MSSFQFFMIFVCLLSLSSSLFTFTSAADGTRDQFCSEESFSRNSTYQSNINLLLSSLQRYTESGYDKRFYRTTEGQDPNMVYGLFQCRGDVNTTICQDCVTLASTYITQNCPAKKEALVWYDECYLRYSNVTIFSIPVQNPRIVTYNLFNITVETNRFQKLVLSLLKEATTQAANDPKYFATRKGNFATSQTLYSLVQCAEDLSNNDCSNCLEEAISSLETIAIGASILFPSCNCRYELYPFYNENLTTSPPGKSRISSSIIIAIVAPITIAAVLFLAGYCFLTRRARKKYYTAQEEFVLKIAMNPNNKYLYNNTKYKHIRAENDETYHHGIINPQIKCYGGCSSVIETSFRDNGTASSLSCTDFVDPE</sequence>
<evidence type="ECO:0000259" key="5">
    <source>
        <dbReference type="PROSITE" id="PS51473"/>
    </source>
</evidence>
<dbReference type="InterPro" id="IPR038408">
    <property type="entry name" value="GNK2_sf"/>
</dbReference>
<comment type="caution">
    <text evidence="6">The sequence shown here is derived from an EMBL/GenBank/DDBJ whole genome shotgun (WGS) entry which is preliminary data.</text>
</comment>
<dbReference type="PANTHER" id="PTHR32099">
    <property type="entry name" value="CYSTEINE-RICH REPEAT SECRETORY PROTEIN"/>
    <property type="match status" value="1"/>
</dbReference>
<evidence type="ECO:0000256" key="3">
    <source>
        <dbReference type="SAM" id="Phobius"/>
    </source>
</evidence>
<keyword evidence="7" id="KW-1185">Reference proteome</keyword>
<evidence type="ECO:0000256" key="2">
    <source>
        <dbReference type="ARBA" id="ARBA00022737"/>
    </source>
</evidence>